<dbReference type="KEGG" id="tvl:FAZ95_28945"/>
<dbReference type="RefSeq" id="WP_137335884.1">
    <property type="nucleotide sequence ID" value="NZ_CP040078.1"/>
</dbReference>
<dbReference type="Pfam" id="PF13618">
    <property type="entry name" value="Gluconate_2-dh3"/>
    <property type="match status" value="1"/>
</dbReference>
<protein>
    <submittedName>
        <fullName evidence="1">Gluconate 2-dehydrogenase subunit 3 family protein</fullName>
    </submittedName>
</protein>
<organism evidence="1 2">
    <name type="scientific">Trinickia violacea</name>
    <dbReference type="NCBI Taxonomy" id="2571746"/>
    <lineage>
        <taxon>Bacteria</taxon>
        <taxon>Pseudomonadati</taxon>
        <taxon>Pseudomonadota</taxon>
        <taxon>Betaproteobacteria</taxon>
        <taxon>Burkholderiales</taxon>
        <taxon>Burkholderiaceae</taxon>
        <taxon>Trinickia</taxon>
    </lineage>
</organism>
<dbReference type="AlphaFoldDB" id="A0A4P8IZT1"/>
<dbReference type="OrthoDB" id="8400810at2"/>
<evidence type="ECO:0000313" key="1">
    <source>
        <dbReference type="EMBL" id="QCP53113.1"/>
    </source>
</evidence>
<evidence type="ECO:0000313" key="2">
    <source>
        <dbReference type="Proteomes" id="UP000298656"/>
    </source>
</evidence>
<reference evidence="1 2" key="1">
    <citation type="submission" date="2019-05" db="EMBL/GenBank/DDBJ databases">
        <title>Burkholderia sp. DHOD12, isolated from subtropical forest soil.</title>
        <authorList>
            <person name="Gao Z.-H."/>
            <person name="Qiu L.-H."/>
        </authorList>
    </citation>
    <scope>NUCLEOTIDE SEQUENCE [LARGE SCALE GENOMIC DNA]</scope>
    <source>
        <strain evidence="1 2">DHOD12</strain>
    </source>
</reference>
<sequence length="255" mass="27508">MSDTPEDGNNRRRRFLQQVATVSGALPFNQALVAGAAVLASPALAQQPARTAAPTGPKLNNVLGYNSFSPDEAAFVETMVNVMCPADQYTPNGVDCGLAIYIDRQLAGAFGQGAKRYLRGPFGTGRPEQGPQLPLTPEQHFKAGIAEVNAAARARANKTFDQFSPAEADDFLHDLAGGKVKGKDLDLAYWFNSLVYPLFTQACFADPIYGGNFDKVFWRMIGYPGLPATHAIDMVQYRGKPYPGAKDPKSIADFS</sequence>
<dbReference type="PROSITE" id="PS51318">
    <property type="entry name" value="TAT"/>
    <property type="match status" value="1"/>
</dbReference>
<proteinExistence type="predicted"/>
<name>A0A4P8IZT1_9BURK</name>
<gene>
    <name evidence="1" type="ORF">FAZ95_28945</name>
</gene>
<accession>A0A4P8IZT1</accession>
<dbReference type="EMBL" id="CP040078">
    <property type="protein sequence ID" value="QCP53113.1"/>
    <property type="molecule type" value="Genomic_DNA"/>
</dbReference>
<dbReference type="InterPro" id="IPR027056">
    <property type="entry name" value="Gluconate_2DH_su3"/>
</dbReference>
<dbReference type="Proteomes" id="UP000298656">
    <property type="component" value="Chromosome 2"/>
</dbReference>
<dbReference type="InterPro" id="IPR006311">
    <property type="entry name" value="TAT_signal"/>
</dbReference>
<keyword evidence="2" id="KW-1185">Reference proteome</keyword>